<accession>A0ABD0K2Q1</accession>
<feature type="transmembrane region" description="Helical" evidence="2">
    <location>
        <begin position="456"/>
        <end position="477"/>
    </location>
</feature>
<evidence type="ECO:0000313" key="4">
    <source>
        <dbReference type="Proteomes" id="UP001519460"/>
    </source>
</evidence>
<reference evidence="3 4" key="1">
    <citation type="journal article" date="2023" name="Sci. Data">
        <title>Genome assembly of the Korean intertidal mud-creeper Batillaria attramentaria.</title>
        <authorList>
            <person name="Patra A.K."/>
            <person name="Ho P.T."/>
            <person name="Jun S."/>
            <person name="Lee S.J."/>
            <person name="Kim Y."/>
            <person name="Won Y.J."/>
        </authorList>
    </citation>
    <scope>NUCLEOTIDE SEQUENCE [LARGE SCALE GENOMIC DNA]</scope>
    <source>
        <strain evidence="3">Wonlab-2016</strain>
    </source>
</reference>
<dbReference type="InterPro" id="IPR025633">
    <property type="entry name" value="DUF4291"/>
</dbReference>
<dbReference type="PANTHER" id="PTHR38567">
    <property type="entry name" value="DUF4291 DOMAIN-CONTAINING PROTEIN"/>
    <property type="match status" value="1"/>
</dbReference>
<gene>
    <name evidence="3" type="ORF">BaRGS_00027230</name>
</gene>
<keyword evidence="2" id="KW-1133">Transmembrane helix</keyword>
<dbReference type="Pfam" id="PF14124">
    <property type="entry name" value="DUF4291"/>
    <property type="match status" value="1"/>
</dbReference>
<keyword evidence="4" id="KW-1185">Reference proteome</keyword>
<protein>
    <submittedName>
        <fullName evidence="3">Uncharacterized protein</fullName>
    </submittedName>
</protein>
<dbReference type="PANTHER" id="PTHR38567:SF1">
    <property type="entry name" value="DUF4291 DOMAIN-CONTAINING PROTEIN"/>
    <property type="match status" value="1"/>
</dbReference>
<organism evidence="3 4">
    <name type="scientific">Batillaria attramentaria</name>
    <dbReference type="NCBI Taxonomy" id="370345"/>
    <lineage>
        <taxon>Eukaryota</taxon>
        <taxon>Metazoa</taxon>
        <taxon>Spiralia</taxon>
        <taxon>Lophotrochozoa</taxon>
        <taxon>Mollusca</taxon>
        <taxon>Gastropoda</taxon>
        <taxon>Caenogastropoda</taxon>
        <taxon>Sorbeoconcha</taxon>
        <taxon>Cerithioidea</taxon>
        <taxon>Batillariidae</taxon>
        <taxon>Batillaria</taxon>
    </lineage>
</organism>
<feature type="region of interest" description="Disordered" evidence="1">
    <location>
        <begin position="1"/>
        <end position="57"/>
    </location>
</feature>
<feature type="compositionally biased region" description="Polar residues" evidence="1">
    <location>
        <begin position="406"/>
        <end position="420"/>
    </location>
</feature>
<comment type="caution">
    <text evidence="3">The sequence shown here is derived from an EMBL/GenBank/DDBJ whole genome shotgun (WGS) entry which is preliminary data.</text>
</comment>
<evidence type="ECO:0000256" key="2">
    <source>
        <dbReference type="SAM" id="Phobius"/>
    </source>
</evidence>
<proteinExistence type="predicted"/>
<dbReference type="EMBL" id="JACVVK020000260">
    <property type="protein sequence ID" value="KAK7481581.1"/>
    <property type="molecule type" value="Genomic_DNA"/>
</dbReference>
<evidence type="ECO:0000313" key="3">
    <source>
        <dbReference type="EMBL" id="KAK7481581.1"/>
    </source>
</evidence>
<keyword evidence="2" id="KW-0472">Membrane</keyword>
<dbReference type="Proteomes" id="UP001519460">
    <property type="component" value="Unassembled WGS sequence"/>
</dbReference>
<name>A0ABD0K2Q1_9CAEN</name>
<feature type="compositionally biased region" description="Basic residues" evidence="1">
    <location>
        <begin position="378"/>
        <end position="387"/>
    </location>
</feature>
<sequence length="531" mass="60414">MATGGLEPGQSDLPQHVDNLHLEDARQAGQSPRRSKTKHQQNKAESTHPQDLEPSPDVNAIVERAWPLGTELYTNQRSKHWPKTGKHILAHYDDNSIIVYQAFCPEIAEAAVKDQKFGGGGYSFSRMSWIKTNFLWMMYRCGWATKPRQERVLAVRITLHGFNQILAGAYTVKLEKSKNLQKTDIEVRLQWDPDHDTSGEKEQRRTLQKYCTEWIVSITDITDFVRHQHRVLKQHGQWSVSMPRERVYTPTSPAVCQRIELDYFEMSEAQLAHSTKPYRELPGLDAETRDLHFSHLTSHISVDHGPDKNPPSPQLQGAPSSSKKHAVSGDVSNSSTLLEHIPGGQNVASVSSSSTPESSSAKTEIPDSVNTTRDQLRTKRAHTTAHKKPIDPKAKNISYQIPPASGAQTTPVQKRSSSKPTDAFLNVDGKPLNMTLLMQFFRDRARDREMMRQAQWAYLCLVLLVILMLGAMWCLGARCRYKPEKHRDFHDTDHMLSMKEILWRKRHYLPMAQDQDWVEVKVCDCGTNTGR</sequence>
<evidence type="ECO:0000256" key="1">
    <source>
        <dbReference type="SAM" id="MobiDB-lite"/>
    </source>
</evidence>
<feature type="compositionally biased region" description="Low complexity" evidence="1">
    <location>
        <begin position="349"/>
        <end position="360"/>
    </location>
</feature>
<dbReference type="AlphaFoldDB" id="A0ABD0K2Q1"/>
<feature type="region of interest" description="Disordered" evidence="1">
    <location>
        <begin position="299"/>
        <end position="420"/>
    </location>
</feature>
<keyword evidence="2" id="KW-0812">Transmembrane</keyword>